<accession>A0A940X695</accession>
<dbReference type="Proteomes" id="UP000675047">
    <property type="component" value="Unassembled WGS sequence"/>
</dbReference>
<gene>
    <name evidence="1" type="ORF">J3495_11790</name>
</gene>
<protein>
    <submittedName>
        <fullName evidence="1">Uncharacterized protein</fullName>
    </submittedName>
</protein>
<dbReference type="EMBL" id="JAGFBV010000017">
    <property type="protein sequence ID" value="MBP4138768.1"/>
    <property type="molecule type" value="Genomic_DNA"/>
</dbReference>
<evidence type="ECO:0000313" key="2">
    <source>
        <dbReference type="Proteomes" id="UP000675047"/>
    </source>
</evidence>
<name>A0A940X695_9FLAO</name>
<proteinExistence type="predicted"/>
<sequence>MIEKQNKIIIVDNSEDELERLGKVFLEIGVGCRTFLYATDYDAEPLKNVRIAFFDINLTLGKEFLSGEEKEEIIANHSAVLNDLAYAIEQFISIENGPYALIFWTKNKELIDAFIQYVNERKIAIPNPIIITHIDKTQITDDNVGTLPQLVLDLLNSNEKIKFLFDLENNAKKSGENTLNRIYDILPKNDPWGESQQLFEDLDKVLSKIAASTLGFGHAKENPKKAVYEGLLPILNYEFLNSESNINWNDIVAQLNQAQKYNDIVSPDINIQHKVNALYHIEEYNKQTKDTRGCIIEIDKNNPELIASFGINNYDTWFNDLIPIDDKIIRKAIRGSSKMIALEFSAACDYSNKKNRINKYILGVVTDHFDIDTFLNKVRRSESSYHIGGCCFQHNNTNYNIWLNLNYVFGTFENDERFGNPLFILKKEIMDMLGNKYASHISRIGITSF</sequence>
<organism evidence="1 2">
    <name type="scientific">Flavobacterium geliluteum</name>
    <dbReference type="NCBI Taxonomy" id="2816120"/>
    <lineage>
        <taxon>Bacteria</taxon>
        <taxon>Pseudomonadati</taxon>
        <taxon>Bacteroidota</taxon>
        <taxon>Flavobacteriia</taxon>
        <taxon>Flavobacteriales</taxon>
        <taxon>Flavobacteriaceae</taxon>
        <taxon>Flavobacterium</taxon>
    </lineage>
</organism>
<keyword evidence="2" id="KW-1185">Reference proteome</keyword>
<evidence type="ECO:0000313" key="1">
    <source>
        <dbReference type="EMBL" id="MBP4138768.1"/>
    </source>
</evidence>
<comment type="caution">
    <text evidence="1">The sequence shown here is derived from an EMBL/GenBank/DDBJ whole genome shotgun (WGS) entry which is preliminary data.</text>
</comment>
<dbReference type="AlphaFoldDB" id="A0A940X695"/>
<reference evidence="1 2" key="1">
    <citation type="submission" date="2021-03" db="EMBL/GenBank/DDBJ databases">
        <title>Flavobacterium Flabelliformis Sp. Nov. And Flavobacterium Geliluteum Sp. Nov., Two Novel Multidrug Resistant Psychrophilic Species Isolated From Antarctica.</title>
        <authorList>
            <person name="Kralova S."/>
            <person name="Busse H.J."/>
            <person name="Bezdicek M."/>
            <person name="Nykrynova M."/>
            <person name="Kroupova E."/>
            <person name="Krsek D."/>
            <person name="Sedlacek I."/>
        </authorList>
    </citation>
    <scope>NUCLEOTIDE SEQUENCE [LARGE SCALE GENOMIC DNA]</scope>
    <source>
        <strain evidence="1 2">P7388</strain>
    </source>
</reference>
<dbReference type="RefSeq" id="WP_210666754.1">
    <property type="nucleotide sequence ID" value="NZ_JAGFBV010000017.1"/>
</dbReference>